<dbReference type="SUPFAM" id="SSF56219">
    <property type="entry name" value="DNase I-like"/>
    <property type="match status" value="1"/>
</dbReference>
<name>A0AAD8RI80_LOLMU</name>
<gene>
    <name evidence="4" type="ORF">QYE76_026663</name>
</gene>
<dbReference type="InterPro" id="IPR000477">
    <property type="entry name" value="RT_dom"/>
</dbReference>
<dbReference type="PANTHER" id="PTHR33116:SF87">
    <property type="entry name" value="OS01G0158850 PROTEIN"/>
    <property type="match status" value="1"/>
</dbReference>
<proteinExistence type="predicted"/>
<feature type="region of interest" description="Disordered" evidence="2">
    <location>
        <begin position="376"/>
        <end position="395"/>
    </location>
</feature>
<feature type="domain" description="Reverse transcriptase" evidence="3">
    <location>
        <begin position="659"/>
        <end position="942"/>
    </location>
</feature>
<feature type="compositionally biased region" description="Basic and acidic residues" evidence="2">
    <location>
        <begin position="304"/>
        <end position="318"/>
    </location>
</feature>
<evidence type="ECO:0000256" key="1">
    <source>
        <dbReference type="SAM" id="Coils"/>
    </source>
</evidence>
<feature type="compositionally biased region" description="Low complexity" evidence="2">
    <location>
        <begin position="293"/>
        <end position="303"/>
    </location>
</feature>
<feature type="region of interest" description="Disordered" evidence="2">
    <location>
        <begin position="288"/>
        <end position="318"/>
    </location>
</feature>
<dbReference type="SUPFAM" id="SSF56672">
    <property type="entry name" value="DNA/RNA polymerases"/>
    <property type="match status" value="1"/>
</dbReference>
<feature type="coiled-coil region" evidence="1">
    <location>
        <begin position="472"/>
        <end position="499"/>
    </location>
</feature>
<dbReference type="InterPro" id="IPR036691">
    <property type="entry name" value="Endo/exonu/phosph_ase_sf"/>
</dbReference>
<dbReference type="PROSITE" id="PS50878">
    <property type="entry name" value="RT_POL"/>
    <property type="match status" value="1"/>
</dbReference>
<feature type="region of interest" description="Disordered" evidence="2">
    <location>
        <begin position="108"/>
        <end position="191"/>
    </location>
</feature>
<comment type="caution">
    <text evidence="4">The sequence shown here is derived from an EMBL/GenBank/DDBJ whole genome shotgun (WGS) entry which is preliminary data.</text>
</comment>
<feature type="compositionally biased region" description="Acidic residues" evidence="2">
    <location>
        <begin position="131"/>
        <end position="144"/>
    </location>
</feature>
<dbReference type="InterPro" id="IPR026960">
    <property type="entry name" value="RVT-Znf"/>
</dbReference>
<dbReference type="Pfam" id="PF13966">
    <property type="entry name" value="zf-RVT"/>
    <property type="match status" value="1"/>
</dbReference>
<dbReference type="InterPro" id="IPR043502">
    <property type="entry name" value="DNA/RNA_pol_sf"/>
</dbReference>
<organism evidence="4 5">
    <name type="scientific">Lolium multiflorum</name>
    <name type="common">Italian ryegrass</name>
    <name type="synonym">Lolium perenne subsp. multiflorum</name>
    <dbReference type="NCBI Taxonomy" id="4521"/>
    <lineage>
        <taxon>Eukaryota</taxon>
        <taxon>Viridiplantae</taxon>
        <taxon>Streptophyta</taxon>
        <taxon>Embryophyta</taxon>
        <taxon>Tracheophyta</taxon>
        <taxon>Spermatophyta</taxon>
        <taxon>Magnoliopsida</taxon>
        <taxon>Liliopsida</taxon>
        <taxon>Poales</taxon>
        <taxon>Poaceae</taxon>
        <taxon>BOP clade</taxon>
        <taxon>Pooideae</taxon>
        <taxon>Poodae</taxon>
        <taxon>Poeae</taxon>
        <taxon>Poeae Chloroplast Group 2 (Poeae type)</taxon>
        <taxon>Loliodinae</taxon>
        <taxon>Loliinae</taxon>
        <taxon>Lolium</taxon>
    </lineage>
</organism>
<evidence type="ECO:0000256" key="2">
    <source>
        <dbReference type="SAM" id="MobiDB-lite"/>
    </source>
</evidence>
<dbReference type="Pfam" id="PF00078">
    <property type="entry name" value="RVT_1"/>
    <property type="match status" value="1"/>
</dbReference>
<keyword evidence="1" id="KW-0175">Coiled coil</keyword>
<dbReference type="EMBL" id="JAUUTY010000006">
    <property type="protein sequence ID" value="KAK1621146.1"/>
    <property type="molecule type" value="Genomic_DNA"/>
</dbReference>
<dbReference type="Proteomes" id="UP001231189">
    <property type="component" value="Unassembled WGS sequence"/>
</dbReference>
<protein>
    <recommendedName>
        <fullName evidence="3">Reverse transcriptase domain-containing protein</fullName>
    </recommendedName>
</protein>
<evidence type="ECO:0000259" key="3">
    <source>
        <dbReference type="PROSITE" id="PS50878"/>
    </source>
</evidence>
<accession>A0AAD8RI80</accession>
<reference evidence="4" key="1">
    <citation type="submission" date="2023-07" db="EMBL/GenBank/DDBJ databases">
        <title>A chromosome-level genome assembly of Lolium multiflorum.</title>
        <authorList>
            <person name="Chen Y."/>
            <person name="Copetti D."/>
            <person name="Kolliker R."/>
            <person name="Studer B."/>
        </authorList>
    </citation>
    <scope>NUCLEOTIDE SEQUENCE</scope>
    <source>
        <strain evidence="4">02402/16</strain>
        <tissue evidence="4">Leaf</tissue>
    </source>
</reference>
<evidence type="ECO:0000313" key="5">
    <source>
        <dbReference type="Proteomes" id="UP001231189"/>
    </source>
</evidence>
<evidence type="ECO:0000313" key="4">
    <source>
        <dbReference type="EMBL" id="KAK1621146.1"/>
    </source>
</evidence>
<dbReference type="PANTHER" id="PTHR33116">
    <property type="entry name" value="REVERSE TRANSCRIPTASE ZINC-BINDING DOMAIN-CONTAINING PROTEIN-RELATED-RELATED"/>
    <property type="match status" value="1"/>
</dbReference>
<feature type="compositionally biased region" description="Polar residues" evidence="2">
    <location>
        <begin position="178"/>
        <end position="189"/>
    </location>
</feature>
<dbReference type="Gene3D" id="3.60.10.10">
    <property type="entry name" value="Endonuclease/exonuclease/phosphatase"/>
    <property type="match status" value="1"/>
</dbReference>
<sequence>MAIRGGDITLPMCKIKAIVTIPTDDPLVVEKLEEVWVHLLGVPPPLRHADRLLLSTREVGRPLAVDVASLEHPNGPIKMSFGCQTPVQLQEHITLFVNMQGFRIRIVPISKSSTDEPYNDPPSPPAKNGEDDKDEDQEETDEDRWDQRRKKHNDKTKNTQASAPAGGNAGFARKSVPQAATESYTSPCSPSACRAEKDQSHKITLPASAFSQYGSNLTAQGDIFPTMANMIKQVLASPPVSSPRCSDLEQLQLSTSLSTLNEETDEGQSYLTPGKALQLGAEDKKEIGWHSPASGESAASALRASERRSKSNHDRPSRKLMLEAAGSKLFALEDEQVGKDLEKPSLHIAPAIKDSSQTPQVLLAESPIPELGAAVARAPRSKATPAESMRKSARSVSVADEPVLARAIRRATDKDAPSSATPGTFDSSKYTAFQTVPVDKLLTVAKDSCVIFPSSSLGPPETIISLIQARELAQADLAAARHKAEVETAKAQAATNEENEPRVTQEGPVVQEGEDILERGSKGKPAKKRKMAKKQYPETIKQDFTDLELRNLEIGDKFFWCWLPANGHSGGMLMGVRDSGFEVGVVDMGQFYLSTSILHRTSRRIMTVVGIYGPADHGRSRAFLEEISAKVARTNTPLLMGGDFNLIRAACDKNNDHLNWRLMDLFNEHIAAWALREIPRSGARFTWTNRQINPFRPIALINVIFKIVSKAFAYRLDPIAHKTISLNQTAFIKGRNLLEGPLALIEIVHELRSKRLGGVLLKLDFEKAYDRVNWEFLAEVLRCKGFEEAYIHRVLQLVSGGQTAIAINGAIGPYFRNKRGVRQGDPLSPLLFNFIGEALSGILSAAGAAGHIQGVVPHLITGGISHLQYADDTLILIQNSEENIANLKFLLMCFEDMSGLKINYHKSEVIVMGQPMEEQQRVANKLNCKRGSFPFMYLGLPISDRKLRLEQWLFLVRKLAGRIEPWLSKLLTSGGRLILSNACLDSIPIFAMGLFLLHDGIHARFDSHRSKFFWEGAGNKRKYHMVNWPSVCRPKSSGGLGLLNSKKMNIALLSKWIWKLYQDDASIWATIIRAKYRDADNLFEGSGQGGSQFWKSLHKIKHFFKLGAKHLIGDGRRTFFWTDWWCQDRPIKEIFPDLFNICADPNISVAAALESGDLNIVFRRSLNPEGRRQWDELGRLTESTVLSNSKDKVTWHLDSSGKFTVQSLYAKLSQGASVAYYKDVWEAKVPLKIKIFAWQLILDRLPYSQQIATRHGPASGNCALCGQLWSGKAKPSDRDGLRWLENKLRELHVAVRPEHTSPETRAHKSLKKQ</sequence>
<keyword evidence="5" id="KW-1185">Reference proteome</keyword>
<dbReference type="CDD" id="cd01650">
    <property type="entry name" value="RT_nLTR_like"/>
    <property type="match status" value="1"/>
</dbReference>